<feature type="region of interest" description="Disordered" evidence="1">
    <location>
        <begin position="370"/>
        <end position="432"/>
    </location>
</feature>
<evidence type="ECO:0000313" key="4">
    <source>
        <dbReference type="EMBL" id="GLB33478.1"/>
    </source>
</evidence>
<accession>A0A9P3PCW7</accession>
<feature type="compositionally biased region" description="Acidic residues" evidence="1">
    <location>
        <begin position="950"/>
        <end position="964"/>
    </location>
</feature>
<feature type="compositionally biased region" description="Low complexity" evidence="1">
    <location>
        <begin position="1427"/>
        <end position="1445"/>
    </location>
</feature>
<keyword evidence="5" id="KW-1185">Reference proteome</keyword>
<dbReference type="Pfam" id="PF09444">
    <property type="entry name" value="MRC1"/>
    <property type="match status" value="1"/>
</dbReference>
<feature type="region of interest" description="Disordered" evidence="1">
    <location>
        <begin position="460"/>
        <end position="501"/>
    </location>
</feature>
<feature type="region of interest" description="Disordered" evidence="1">
    <location>
        <begin position="683"/>
        <end position="757"/>
    </location>
</feature>
<feature type="compositionally biased region" description="Basic and acidic residues" evidence="1">
    <location>
        <begin position="1587"/>
        <end position="1603"/>
    </location>
</feature>
<feature type="compositionally biased region" description="Basic and acidic residues" evidence="1">
    <location>
        <begin position="1448"/>
        <end position="1468"/>
    </location>
</feature>
<feature type="region of interest" description="Disordered" evidence="1">
    <location>
        <begin position="1653"/>
        <end position="1687"/>
    </location>
</feature>
<feature type="domain" description="DNA replication checkpoint mediator MRC1" evidence="2">
    <location>
        <begin position="1462"/>
        <end position="1606"/>
    </location>
</feature>
<feature type="compositionally biased region" description="Low complexity" evidence="1">
    <location>
        <begin position="1775"/>
        <end position="1787"/>
    </location>
</feature>
<protein>
    <recommendedName>
        <fullName evidence="6">DNA replication checkpoint mediator MRC1 domain-containing protein</fullName>
    </recommendedName>
</protein>
<sequence>MAYPAYDGFSRSLSRRQSIGYGATPVPFPHQSLYPDPHGFAEYPQPQYQIYGPPQRAGTVPMSHRLTGPSYDDTDLQDGYYTDDRQLSSGHLPMVPHSSMTVGRPRHRRHSTVSFSSRPPAMIDTYRRPSSLHIKFKRKGSFSAGINLAEAQDRVRLSGNDSYRMHDFHADSRNRILLRIQWAGYSSMTYEIPLDGYDGRVNLQTLARRVSRACVHYLQTNIIPVVWDRVQLHHLEEISYGRMPQRIHCRVALLGKGPHLDVVLVPCCTTGTKSGATNSLDPHFCGSGFTKHGSVYDTPAIPSQKPLYSSNTHSCLVVLIPSALPELFSAKMPVSEETSIVPDSTKSSSPPVTPHLVKRAVRTYGRPRHVEAAGDDSDISLVHPASSSGSRNSIYRTGPLESNEEIPPSSDPAPSYDDEHHADDGDDNASYSASPEFVFDWKKKLKEMDEQDDFDVAGAGVAHEGDASPSRAETGHRPALSPRRPESMEEAHIPTSPVGGGIDALAEEVFSGSLTTLAASPSSRGSFRKTPSAAAHRRIKRVVRDSDSEDVDNKGSSPTSPAFPHAITTPKEHSSPTPPTSEDDMSIRAKRDPKGKGKAKAAARPNVPPLQFLEEPTSTGAVKPQKLPSKDTQPKKRRIKAPTKKERLETARDRMRILAEQPIAIPRAEAAVQKYSLRGFFSSLPRGAEADPDPDPIVSFSSDPVISPAHPYVEPSPPPLRQKGGSPLRPSPKRAGRSPLKAMVSLPELQDDSDTELPEVGALVALENEKQDQVRKKKELLEAKKRALAARSAQTCPRDPDDDDDDLEILREPDMQMAIKEEDAERKSGRKKRMSEGRKRQLNLGGIALSKQKARASPARHGDIQMLVGVESQKRKENDAPVTLPELNRELAAAVEADRQKAIRAKEEEWTRRGGKIITGSEGASSSVQEASKVYVERGLRLPEARTTEMDVDLDEEDGSDEDWAPERRTEERGSASPSPQPADSGDEAEEGAKEDPEEDADTTTINDEDPAAPTEDEDMEERLRVKLPGRRSTNKQIIDSDSEADEENSVPVRTRTTVARLRYPTSPLATQDSNDEGAELHPRPRPSMLSHRGSLSSMDEPTEDEGDKENETARMWDRGEDKENKAVVRHAIAGAKSPSGTRRSSLFDLGSAPSRESPTSPDVRENGPGRGDEGTRHPLKNLLDDDPFLSPSRSKLPTSFEARLKQASTAAPFLSPETFSPAPFIGAKGAGFSQFSDEEGSARTPGPAPLQPSFSDLFASATEKQGTSLKKPLGGLSASFTEELSPRNKLGRTSFTGDLGLTQDVTLQPAFQVSQNLLRKADQIFEKEQEFVLEAANKKPQKETELYVNDHGFLTQTRPDVGSPEIYRPPSPTQSTALNQPSQPQSSVRRPLRTISLSDDVDFASPAPLNRLRKRATTPPSPTLCAGHRSASPSSSAPGRPANAFDEIMRGAKTRADKPRKLEKSEFIEQEAQESDDDEMFGFGPRPKENDDEEDGEDLDKTLETLVDDGDMDEKTVAAQLVLEKYKEQEEADDLELEKLHQAAVQGELRKKRRNRGLGLDDSDDDSDEDEANRRIRRGMHKKQKIDRDNIKELGEHPETKSFYDVYEGDLIADNGDFLYLQDSQPQDVVMANEEDEKEDEEPQETVTRAEIERRVREIAQQPQDEDEDCRDLRDVSWIDQEDNSDEENLRIKSVDFNVKKQPMTRRKGVDQDFDSGFELPPPKPVLAEGSISRMQSWAKVEGRSRHTGTTGRNVGGAAVTGHKARSGGGSLRSNVAAGSAANGSSKPVEHRRSVKAQVSLLANVAAERRSTRFG</sequence>
<feature type="compositionally biased region" description="Basic residues" evidence="1">
    <location>
        <begin position="1576"/>
        <end position="1586"/>
    </location>
</feature>
<dbReference type="InterPro" id="IPR046629">
    <property type="entry name" value="DUF6741"/>
</dbReference>
<feature type="region of interest" description="Disordered" evidence="1">
    <location>
        <begin position="1354"/>
        <end position="1513"/>
    </location>
</feature>
<feature type="compositionally biased region" description="Basic and acidic residues" evidence="1">
    <location>
        <begin position="483"/>
        <end position="492"/>
    </location>
</feature>
<dbReference type="OrthoDB" id="3361281at2759"/>
<feature type="compositionally biased region" description="Basic and acidic residues" evidence="1">
    <location>
        <begin position="808"/>
        <end position="827"/>
    </location>
</feature>
<feature type="domain" description="DUF6741" evidence="3">
    <location>
        <begin position="122"/>
        <end position="242"/>
    </location>
</feature>
<gene>
    <name evidence="4" type="ORF">LshimejAT787_0103620</name>
</gene>
<feature type="region of interest" description="Disordered" evidence="1">
    <location>
        <begin position="788"/>
        <end position="862"/>
    </location>
</feature>
<feature type="region of interest" description="Disordered" evidence="1">
    <location>
        <begin position="516"/>
        <end position="652"/>
    </location>
</feature>
<evidence type="ECO:0000313" key="5">
    <source>
        <dbReference type="Proteomes" id="UP001063166"/>
    </source>
</evidence>
<feature type="region of interest" description="Disordered" evidence="1">
    <location>
        <begin position="1546"/>
        <end position="1603"/>
    </location>
</feature>
<feature type="region of interest" description="Disordered" evidence="1">
    <location>
        <begin position="1703"/>
        <end position="1729"/>
    </location>
</feature>
<feature type="region of interest" description="Disordered" evidence="1">
    <location>
        <begin position="1742"/>
        <end position="1796"/>
    </location>
</feature>
<feature type="compositionally biased region" description="Basic and acidic residues" evidence="1">
    <location>
        <begin position="935"/>
        <end position="949"/>
    </location>
</feature>
<feature type="compositionally biased region" description="Acidic residues" evidence="1">
    <location>
        <begin position="1562"/>
        <end position="1572"/>
    </location>
</feature>
<feature type="region of interest" description="Disordered" evidence="1">
    <location>
        <begin position="906"/>
        <end position="1196"/>
    </location>
</feature>
<feature type="compositionally biased region" description="Acidic residues" evidence="1">
    <location>
        <begin position="996"/>
        <end position="1021"/>
    </location>
</feature>
<evidence type="ECO:0000256" key="1">
    <source>
        <dbReference type="SAM" id="MobiDB-lite"/>
    </source>
</evidence>
<dbReference type="EMBL" id="BRPK01000001">
    <property type="protein sequence ID" value="GLB33478.1"/>
    <property type="molecule type" value="Genomic_DNA"/>
</dbReference>
<comment type="caution">
    <text evidence="4">The sequence shown here is derived from an EMBL/GenBank/DDBJ whole genome shotgun (WGS) entry which is preliminary data.</text>
</comment>
<feature type="compositionally biased region" description="Polar residues" evidence="1">
    <location>
        <begin position="516"/>
        <end position="525"/>
    </location>
</feature>
<dbReference type="Proteomes" id="UP001063166">
    <property type="component" value="Unassembled WGS sequence"/>
</dbReference>
<feature type="compositionally biased region" description="Polar residues" evidence="1">
    <location>
        <begin position="385"/>
        <end position="395"/>
    </location>
</feature>
<dbReference type="InterPro" id="IPR018564">
    <property type="entry name" value="Repl_chkpnt_MRC1_dom"/>
</dbReference>
<organism evidence="4 5">
    <name type="scientific">Lyophyllum shimeji</name>
    <name type="common">Hon-shimeji</name>
    <name type="synonym">Tricholoma shimeji</name>
    <dbReference type="NCBI Taxonomy" id="47721"/>
    <lineage>
        <taxon>Eukaryota</taxon>
        <taxon>Fungi</taxon>
        <taxon>Dikarya</taxon>
        <taxon>Basidiomycota</taxon>
        <taxon>Agaricomycotina</taxon>
        <taxon>Agaricomycetes</taxon>
        <taxon>Agaricomycetidae</taxon>
        <taxon>Agaricales</taxon>
        <taxon>Tricholomatineae</taxon>
        <taxon>Lyophyllaceae</taxon>
        <taxon>Lyophyllum</taxon>
    </lineage>
</organism>
<feature type="compositionally biased region" description="Basic and acidic residues" evidence="1">
    <location>
        <begin position="965"/>
        <end position="974"/>
    </location>
</feature>
<feature type="region of interest" description="Disordered" evidence="1">
    <location>
        <begin position="1231"/>
        <end position="1255"/>
    </location>
</feature>
<evidence type="ECO:0000259" key="2">
    <source>
        <dbReference type="Pfam" id="PF09444"/>
    </source>
</evidence>
<proteinExistence type="predicted"/>
<dbReference type="Pfam" id="PF20526">
    <property type="entry name" value="DUF6741"/>
    <property type="match status" value="1"/>
</dbReference>
<feature type="compositionally biased region" description="Basic and acidic residues" evidence="1">
    <location>
        <begin position="1110"/>
        <end position="1127"/>
    </location>
</feature>
<evidence type="ECO:0008006" key="6">
    <source>
        <dbReference type="Google" id="ProtNLM"/>
    </source>
</evidence>
<feature type="compositionally biased region" description="Basic and acidic residues" evidence="1">
    <location>
        <begin position="585"/>
        <end position="595"/>
    </location>
</feature>
<feature type="region of interest" description="Disordered" evidence="1">
    <location>
        <begin position="86"/>
        <end position="120"/>
    </location>
</feature>
<name>A0A9P3PCW7_LYOSH</name>
<feature type="compositionally biased region" description="Basic and acidic residues" evidence="1">
    <location>
        <begin position="1163"/>
        <end position="1177"/>
    </location>
</feature>
<feature type="compositionally biased region" description="Basic and acidic residues" evidence="1">
    <location>
        <begin position="643"/>
        <end position="652"/>
    </location>
</feature>
<feature type="compositionally biased region" description="Acidic residues" evidence="1">
    <location>
        <begin position="1469"/>
        <end position="1481"/>
    </location>
</feature>
<reference evidence="4" key="1">
    <citation type="submission" date="2022-07" db="EMBL/GenBank/DDBJ databases">
        <title>The genome of Lyophyllum shimeji provides insight into the initial evolution of ectomycorrhizal fungal genome.</title>
        <authorList>
            <person name="Kobayashi Y."/>
            <person name="Shibata T."/>
            <person name="Hirakawa H."/>
            <person name="Shigenobu S."/>
            <person name="Nishiyama T."/>
            <person name="Yamada A."/>
            <person name="Hasebe M."/>
            <person name="Kawaguchi M."/>
        </authorList>
    </citation>
    <scope>NUCLEOTIDE SEQUENCE</scope>
    <source>
        <strain evidence="4">AT787</strain>
    </source>
</reference>
<evidence type="ECO:0000259" key="3">
    <source>
        <dbReference type="Pfam" id="PF20526"/>
    </source>
</evidence>
<feature type="compositionally biased region" description="Polar residues" evidence="1">
    <location>
        <begin position="1374"/>
        <end position="1389"/>
    </location>
</feature>